<feature type="region of interest" description="Disordered" evidence="8">
    <location>
        <begin position="382"/>
        <end position="439"/>
    </location>
</feature>
<organism evidence="9 10">
    <name type="scientific">Heterodermia speciosa</name>
    <dbReference type="NCBI Taxonomy" id="116794"/>
    <lineage>
        <taxon>Eukaryota</taxon>
        <taxon>Fungi</taxon>
        <taxon>Dikarya</taxon>
        <taxon>Ascomycota</taxon>
        <taxon>Pezizomycotina</taxon>
        <taxon>Lecanoromycetes</taxon>
        <taxon>OSLEUM clade</taxon>
        <taxon>Lecanoromycetidae</taxon>
        <taxon>Caliciales</taxon>
        <taxon>Physciaceae</taxon>
        <taxon>Heterodermia</taxon>
    </lineage>
</organism>
<keyword evidence="5" id="KW-0175">Coiled coil</keyword>
<keyword evidence="4" id="KW-1133">Transmembrane helix</keyword>
<dbReference type="AlphaFoldDB" id="A0A8H3IAT9"/>
<evidence type="ECO:0000313" key="10">
    <source>
        <dbReference type="Proteomes" id="UP000664521"/>
    </source>
</evidence>
<evidence type="ECO:0000256" key="2">
    <source>
        <dbReference type="ARBA" id="ARBA00004370"/>
    </source>
</evidence>
<dbReference type="OrthoDB" id="5424147at2759"/>
<evidence type="ECO:0000256" key="8">
    <source>
        <dbReference type="SAM" id="MobiDB-lite"/>
    </source>
</evidence>
<evidence type="ECO:0000313" key="9">
    <source>
        <dbReference type="EMBL" id="CAF9911498.1"/>
    </source>
</evidence>
<accession>A0A8H3IAT9</accession>
<feature type="compositionally biased region" description="Basic and acidic residues" evidence="8">
    <location>
        <begin position="101"/>
        <end position="121"/>
    </location>
</feature>
<dbReference type="Pfam" id="PF07798">
    <property type="entry name" value="CCDC90-like"/>
    <property type="match status" value="1"/>
</dbReference>
<dbReference type="Gene3D" id="1.20.5.340">
    <property type="match status" value="1"/>
</dbReference>
<name>A0A8H3IAT9_9LECA</name>
<dbReference type="PANTHER" id="PTHR14360">
    <property type="entry name" value="PROTEIN FMP32, MITOCHONDRIAL"/>
    <property type="match status" value="1"/>
</dbReference>
<evidence type="ECO:0000256" key="3">
    <source>
        <dbReference type="ARBA" id="ARBA00022692"/>
    </source>
</evidence>
<keyword evidence="6" id="KW-0496">Mitochondrion</keyword>
<gene>
    <name evidence="9" type="ORF">HETSPECPRED_000351</name>
</gene>
<dbReference type="InterPro" id="IPR024461">
    <property type="entry name" value="CCDC90-like"/>
</dbReference>
<dbReference type="GO" id="GO:0016020">
    <property type="term" value="C:membrane"/>
    <property type="evidence" value="ECO:0007669"/>
    <property type="project" value="UniProtKB-SubCell"/>
</dbReference>
<evidence type="ECO:0000256" key="5">
    <source>
        <dbReference type="ARBA" id="ARBA00023054"/>
    </source>
</evidence>
<feature type="region of interest" description="Disordered" evidence="8">
    <location>
        <begin position="33"/>
        <end position="152"/>
    </location>
</feature>
<dbReference type="GO" id="GO:0005739">
    <property type="term" value="C:mitochondrion"/>
    <property type="evidence" value="ECO:0007669"/>
    <property type="project" value="UniProtKB-SubCell"/>
</dbReference>
<dbReference type="Proteomes" id="UP000664521">
    <property type="component" value="Unassembled WGS sequence"/>
</dbReference>
<comment type="subcellular location">
    <subcellularLocation>
        <location evidence="2">Membrane</location>
    </subcellularLocation>
    <subcellularLocation>
        <location evidence="1">Mitochondrion</location>
    </subcellularLocation>
</comment>
<feature type="compositionally biased region" description="Gly residues" evidence="8">
    <location>
        <begin position="394"/>
        <end position="406"/>
    </location>
</feature>
<reference evidence="9" key="1">
    <citation type="submission" date="2021-03" db="EMBL/GenBank/DDBJ databases">
        <authorList>
            <person name="Tagirdzhanova G."/>
        </authorList>
    </citation>
    <scope>NUCLEOTIDE SEQUENCE</scope>
</reference>
<sequence>MSIPRLNFLYPHLFHTIKASEPIVPRRALRVHPKQGCSAGFSSTARSKQETYAQRYGPANEPIPPSQLPTSPPQSSADKKGPESLSTTIEKEVKAAPPQKQDAKPKPSTSKESEKPVKEASPESSAINTGVVASKSQERSMELDAAESHPKEQLVMPKKGIADVKPLERVLQMDSPDEEHKHPHLHAPPYVHHFDTFTLVRNLENEGFTQAQSVTLMKAVRSLLAINLDVARESLVSKSDVENETYLFRAACSELRTEILALRRNSAVTRTTQRSHLQHEVDILSQRASQDSLALKDDLRGLLNDRKMSVSMQHQVRESAIQELNYKITVALNSGSKSEVEGLRWLITRRAVLAIVCMAGMVLGALRVASWRKEAREAEVARVKAETEKQKEGSSGGGGGGGGGGVHTVPSREMGTQTEEVMMMRSVEEGTGPSYVSLG</sequence>
<evidence type="ECO:0000256" key="4">
    <source>
        <dbReference type="ARBA" id="ARBA00022989"/>
    </source>
</evidence>
<keyword evidence="7" id="KW-0472">Membrane</keyword>
<feature type="compositionally biased region" description="Basic and acidic residues" evidence="8">
    <location>
        <begin position="382"/>
        <end position="392"/>
    </location>
</feature>
<comment type="caution">
    <text evidence="9">The sequence shown here is derived from an EMBL/GenBank/DDBJ whole genome shotgun (WGS) entry which is preliminary data.</text>
</comment>
<feature type="compositionally biased region" description="Pro residues" evidence="8">
    <location>
        <begin position="61"/>
        <end position="72"/>
    </location>
</feature>
<evidence type="ECO:0000256" key="7">
    <source>
        <dbReference type="ARBA" id="ARBA00023136"/>
    </source>
</evidence>
<feature type="compositionally biased region" description="Basic and acidic residues" evidence="8">
    <location>
        <begin position="136"/>
        <end position="152"/>
    </location>
</feature>
<proteinExistence type="predicted"/>
<dbReference type="PANTHER" id="PTHR14360:SF12">
    <property type="entry name" value="MOZ PROTEIN REPRESENTS A CHROMATIN-ASSOCIATED ACETYLTRANSFERASE"/>
    <property type="match status" value="1"/>
</dbReference>
<keyword evidence="3" id="KW-0812">Transmembrane</keyword>
<dbReference type="EMBL" id="CAJPDS010000010">
    <property type="protein sequence ID" value="CAF9911498.1"/>
    <property type="molecule type" value="Genomic_DNA"/>
</dbReference>
<feature type="compositionally biased region" description="Polar residues" evidence="8">
    <location>
        <begin position="40"/>
        <end position="52"/>
    </location>
</feature>
<evidence type="ECO:0000256" key="1">
    <source>
        <dbReference type="ARBA" id="ARBA00004173"/>
    </source>
</evidence>
<keyword evidence="10" id="KW-1185">Reference proteome</keyword>
<evidence type="ECO:0000256" key="6">
    <source>
        <dbReference type="ARBA" id="ARBA00023128"/>
    </source>
</evidence>
<protein>
    <submittedName>
        <fullName evidence="9">Uncharacterized protein</fullName>
    </submittedName>
</protein>